<dbReference type="AlphaFoldDB" id="A0A6J1DFX7"/>
<keyword evidence="18" id="KW-0732">Signal</keyword>
<dbReference type="CDD" id="cd00693">
    <property type="entry name" value="secretory_peroxidase"/>
    <property type="match status" value="1"/>
</dbReference>
<feature type="binding site" evidence="15">
    <location>
        <position position="82"/>
    </location>
    <ligand>
        <name>Ca(2+)</name>
        <dbReference type="ChEBI" id="CHEBI:29108"/>
        <label>1</label>
    </ligand>
</feature>
<dbReference type="GO" id="GO:0046872">
    <property type="term" value="F:metal ion binding"/>
    <property type="evidence" value="ECO:0007669"/>
    <property type="project" value="UniProtKB-UniRule"/>
</dbReference>
<dbReference type="Proteomes" id="UP000504603">
    <property type="component" value="Unplaced"/>
</dbReference>
<keyword evidence="20" id="KW-1185">Reference proteome</keyword>
<comment type="cofactor">
    <cofactor evidence="15 18">
        <name>Ca(2+)</name>
        <dbReference type="ChEBI" id="CHEBI:29108"/>
    </cofactor>
    <text evidence="15 18">Binds 2 calcium ions per subunit.</text>
</comment>
<feature type="binding site" evidence="15">
    <location>
        <position position="263"/>
    </location>
    <ligand>
        <name>Ca(2+)</name>
        <dbReference type="ChEBI" id="CHEBI:29108"/>
        <label>2</label>
    </ligand>
</feature>
<evidence type="ECO:0000256" key="11">
    <source>
        <dbReference type="ARBA" id="ARBA00023157"/>
    </source>
</evidence>
<dbReference type="GO" id="GO:0005576">
    <property type="term" value="C:extracellular region"/>
    <property type="evidence" value="ECO:0007669"/>
    <property type="project" value="UniProtKB-SubCell"/>
</dbReference>
<evidence type="ECO:0000313" key="21">
    <source>
        <dbReference type="RefSeq" id="XP_022152409.1"/>
    </source>
</evidence>
<feature type="disulfide bond" evidence="17">
    <location>
        <begin position="45"/>
        <end position="125"/>
    </location>
</feature>
<keyword evidence="18" id="KW-0964">Secreted</keyword>
<evidence type="ECO:0000256" key="8">
    <source>
        <dbReference type="ARBA" id="ARBA00022837"/>
    </source>
</evidence>
<dbReference type="Gene3D" id="1.10.520.10">
    <property type="match status" value="1"/>
</dbReference>
<evidence type="ECO:0000259" key="19">
    <source>
        <dbReference type="PROSITE" id="PS50873"/>
    </source>
</evidence>
<evidence type="ECO:0000256" key="4">
    <source>
        <dbReference type="ARBA" id="ARBA00012313"/>
    </source>
</evidence>
<keyword evidence="7 15" id="KW-0479">Metal-binding</keyword>
<evidence type="ECO:0000256" key="13">
    <source>
        <dbReference type="PIRSR" id="PIRSR600823-1"/>
    </source>
</evidence>
<protein>
    <recommendedName>
        <fullName evidence="4 18">Peroxidase</fullName>
        <ecNumber evidence="4 18">1.11.1.7</ecNumber>
    </recommendedName>
</protein>
<evidence type="ECO:0000256" key="9">
    <source>
        <dbReference type="ARBA" id="ARBA00023002"/>
    </source>
</evidence>
<feature type="disulfide bond" evidence="17">
    <location>
        <begin position="209"/>
        <end position="241"/>
    </location>
</feature>
<dbReference type="PROSITE" id="PS00435">
    <property type="entry name" value="PEROXIDASE_1"/>
    <property type="match status" value="1"/>
</dbReference>
<evidence type="ECO:0000256" key="7">
    <source>
        <dbReference type="ARBA" id="ARBA00022723"/>
    </source>
</evidence>
<feature type="binding site" evidence="15">
    <location>
        <position position="260"/>
    </location>
    <ligand>
        <name>Ca(2+)</name>
        <dbReference type="ChEBI" id="CHEBI:29108"/>
        <label>2</label>
    </ligand>
</feature>
<dbReference type="GeneID" id="111020144"/>
<comment type="subcellular location">
    <subcellularLocation>
        <location evidence="18">Secreted</location>
    </subcellularLocation>
</comment>
<dbReference type="InterPro" id="IPR033905">
    <property type="entry name" value="Secretory_peroxidase"/>
</dbReference>
<gene>
    <name evidence="21" type="primary">LOC111020144</name>
</gene>
<keyword evidence="10 15" id="KW-0408">Iron</keyword>
<evidence type="ECO:0000256" key="17">
    <source>
        <dbReference type="PIRSR" id="PIRSR600823-5"/>
    </source>
</evidence>
<feature type="binding site" evidence="15">
    <location>
        <position position="84"/>
    </location>
    <ligand>
        <name>Ca(2+)</name>
        <dbReference type="ChEBI" id="CHEBI:29108"/>
        <label>1</label>
    </ligand>
</feature>
<comment type="similarity">
    <text evidence="18">Belongs to the peroxidase family. Classical plant (class III) peroxidase subfamily.</text>
</comment>
<feature type="binding site" evidence="15">
    <location>
        <position position="86"/>
    </location>
    <ligand>
        <name>Ca(2+)</name>
        <dbReference type="ChEBI" id="CHEBI:29108"/>
        <label>1</label>
    </ligand>
</feature>
<dbReference type="FunFam" id="1.10.420.10:FF:000006">
    <property type="entry name" value="Peroxidase"/>
    <property type="match status" value="1"/>
</dbReference>
<feature type="disulfide bond" evidence="17">
    <location>
        <begin position="131"/>
        <end position="336"/>
    </location>
</feature>
<dbReference type="PANTHER" id="PTHR31235">
    <property type="entry name" value="PEROXIDASE 25-RELATED"/>
    <property type="match status" value="1"/>
</dbReference>
<evidence type="ECO:0000256" key="2">
    <source>
        <dbReference type="ARBA" id="ARBA00002322"/>
    </source>
</evidence>
<dbReference type="InterPro" id="IPR019794">
    <property type="entry name" value="Peroxidases_AS"/>
</dbReference>
<feature type="binding site" evidence="15">
    <location>
        <position position="80"/>
    </location>
    <ligand>
        <name>Ca(2+)</name>
        <dbReference type="ChEBI" id="CHEBI:29108"/>
        <label>1</label>
    </ligand>
</feature>
<keyword evidence="9 18" id="KW-0560">Oxidoreductase</keyword>
<dbReference type="SUPFAM" id="SSF48113">
    <property type="entry name" value="Heme-dependent peroxidases"/>
    <property type="match status" value="1"/>
</dbReference>
<feature type="disulfide bond" evidence="17">
    <location>
        <begin position="78"/>
        <end position="83"/>
    </location>
</feature>
<evidence type="ECO:0000256" key="1">
    <source>
        <dbReference type="ARBA" id="ARBA00000189"/>
    </source>
</evidence>
<dbReference type="PRINTS" id="PR00458">
    <property type="entry name" value="PEROXIDASE"/>
</dbReference>
<dbReference type="GO" id="GO:0042744">
    <property type="term" value="P:hydrogen peroxide catabolic process"/>
    <property type="evidence" value="ECO:0007669"/>
    <property type="project" value="UniProtKB-KW"/>
</dbReference>
<comment type="function">
    <text evidence="2">Removal of H(2)O(2), oxidation of toxic reductants, biosynthesis and degradation of lignin, suberization, auxin catabolism, response to environmental stresses such as wounding, pathogen attack and oxidative stress. These functions might be dependent on each isozyme/isoform in each plant tissue.</text>
</comment>
<dbReference type="GO" id="GO:0140825">
    <property type="term" value="F:lactoperoxidase activity"/>
    <property type="evidence" value="ECO:0007669"/>
    <property type="project" value="UniProtKB-EC"/>
</dbReference>
<feature type="binding site" description="axial binding residue" evidence="15">
    <location>
        <position position="202"/>
    </location>
    <ligand>
        <name>heme b</name>
        <dbReference type="ChEBI" id="CHEBI:60344"/>
    </ligand>
    <ligandPart>
        <name>Fe</name>
        <dbReference type="ChEBI" id="CHEBI:18248"/>
    </ligandPart>
</feature>
<feature type="binding site" evidence="15">
    <location>
        <position position="98"/>
    </location>
    <ligand>
        <name>Ca(2+)</name>
        <dbReference type="ChEBI" id="CHEBI:29108"/>
        <label>1</label>
    </ligand>
</feature>
<evidence type="ECO:0000256" key="5">
    <source>
        <dbReference type="ARBA" id="ARBA00022559"/>
    </source>
</evidence>
<feature type="signal peptide" evidence="18">
    <location>
        <begin position="1"/>
        <end position="33"/>
    </location>
</feature>
<comment type="catalytic activity">
    <reaction evidence="1 18">
        <text>2 a phenolic donor + H2O2 = 2 a phenolic radical donor + 2 H2O</text>
        <dbReference type="Rhea" id="RHEA:56136"/>
        <dbReference type="ChEBI" id="CHEBI:15377"/>
        <dbReference type="ChEBI" id="CHEBI:16240"/>
        <dbReference type="ChEBI" id="CHEBI:139520"/>
        <dbReference type="ChEBI" id="CHEBI:139521"/>
        <dbReference type="EC" id="1.11.1.7"/>
    </reaction>
</comment>
<dbReference type="RefSeq" id="XP_022152409.1">
    <property type="nucleotide sequence ID" value="XM_022296717.1"/>
</dbReference>
<keyword evidence="11 17" id="KW-1015">Disulfide bond</keyword>
<sequence>MASSSSCSQKLQLLSKLPSIIFFLSLISHLGSASDLQVGFYESSCPDAEAIVKNAVNKAVSQNPGIAAGLIRLHFHDCFVRGCDGSVLLESTSGNSAEREHPANFQTLRGFEVIDKAKAQIEAVCPNTVSCADILAFAARDSACKVGGISYDVPAGRRDGRISIKEEAGALPRPSSNADQLIENFARKGLSAAEMVTLSGAHSIGVAHCPTFANRLYFFNATHPQDPSMDPSYAAYLKNKCPPPSSFAGDRSEQPAVALDFSTPNRLDNQYYVELKNRRGLLSSDQTLLSSSSTSKMVLKNAEYGSKWAAKFGKAMVKMGSIDVLAGSQGEIRRHCSVVN</sequence>
<evidence type="ECO:0000256" key="15">
    <source>
        <dbReference type="PIRSR" id="PIRSR600823-3"/>
    </source>
</evidence>
<feature type="domain" description="Plant heme peroxidase family profile" evidence="19">
    <location>
        <begin position="35"/>
        <end position="340"/>
    </location>
</feature>
<feature type="site" description="Transition state stabilizer" evidence="16">
    <location>
        <position position="72"/>
    </location>
</feature>
<name>A0A6J1DFX7_MOMCH</name>
<dbReference type="PRINTS" id="PR00461">
    <property type="entry name" value="PLPEROXIDASE"/>
</dbReference>
<dbReference type="InterPro" id="IPR019793">
    <property type="entry name" value="Peroxidases_heam-ligand_BS"/>
</dbReference>
<keyword evidence="12" id="KW-0325">Glycoprotein</keyword>
<reference evidence="21" key="1">
    <citation type="submission" date="2025-08" db="UniProtKB">
        <authorList>
            <consortium name="RefSeq"/>
        </authorList>
    </citation>
    <scope>IDENTIFICATION</scope>
    <source>
        <strain evidence="21">OHB3-1</strain>
    </source>
</reference>
<feature type="binding site" evidence="15">
    <location>
        <position position="77"/>
    </location>
    <ligand>
        <name>Ca(2+)</name>
        <dbReference type="ChEBI" id="CHEBI:29108"/>
        <label>1</label>
    </ligand>
</feature>
<keyword evidence="6 18" id="KW-0349">Heme</keyword>
<dbReference type="InterPro" id="IPR000823">
    <property type="entry name" value="Peroxidase_pln"/>
</dbReference>
<evidence type="ECO:0000256" key="10">
    <source>
        <dbReference type="ARBA" id="ARBA00023004"/>
    </source>
</evidence>
<feature type="active site" description="Proton acceptor" evidence="13">
    <location>
        <position position="76"/>
    </location>
</feature>
<feature type="binding site" evidence="14">
    <location>
        <position position="172"/>
    </location>
    <ligand>
        <name>substrate</name>
    </ligand>
</feature>
<feature type="binding site" evidence="15">
    <location>
        <position position="268"/>
    </location>
    <ligand>
        <name>Ca(2+)</name>
        <dbReference type="ChEBI" id="CHEBI:29108"/>
        <label>2</label>
    </ligand>
</feature>
<dbReference type="GO" id="GO:0006979">
    <property type="term" value="P:response to oxidative stress"/>
    <property type="evidence" value="ECO:0007669"/>
    <property type="project" value="UniProtKB-UniRule"/>
</dbReference>
<keyword evidence="5 18" id="KW-0575">Peroxidase</keyword>
<dbReference type="KEGG" id="mcha:111020144"/>
<dbReference type="OrthoDB" id="2113341at2759"/>
<feature type="chain" id="PRO_5027156358" description="Peroxidase" evidence="18">
    <location>
        <begin position="34"/>
        <end position="340"/>
    </location>
</feature>
<evidence type="ECO:0000256" key="12">
    <source>
        <dbReference type="ARBA" id="ARBA00023180"/>
    </source>
</evidence>
<evidence type="ECO:0000256" key="14">
    <source>
        <dbReference type="PIRSR" id="PIRSR600823-2"/>
    </source>
</evidence>
<dbReference type="Pfam" id="PF00141">
    <property type="entry name" value="peroxidase"/>
    <property type="match status" value="1"/>
</dbReference>
<accession>A0A6J1DFX7</accession>
<dbReference type="Gene3D" id="1.10.420.10">
    <property type="entry name" value="Peroxidase, domain 2"/>
    <property type="match status" value="1"/>
</dbReference>
<keyword evidence="8 15" id="KW-0106">Calcium</keyword>
<dbReference type="GO" id="GO:0020037">
    <property type="term" value="F:heme binding"/>
    <property type="evidence" value="ECO:0007669"/>
    <property type="project" value="UniProtKB-UniRule"/>
</dbReference>
<evidence type="ECO:0000313" key="20">
    <source>
        <dbReference type="Proteomes" id="UP000504603"/>
    </source>
</evidence>
<dbReference type="InterPro" id="IPR002016">
    <property type="entry name" value="Haem_peroxidase"/>
</dbReference>
<evidence type="ECO:0000256" key="16">
    <source>
        <dbReference type="PIRSR" id="PIRSR600823-4"/>
    </source>
</evidence>
<evidence type="ECO:0000256" key="6">
    <source>
        <dbReference type="ARBA" id="ARBA00022617"/>
    </source>
</evidence>
<comment type="similarity">
    <text evidence="3">Belongs to the peroxidase family. Ascorbate peroxidase subfamily.</text>
</comment>
<comment type="cofactor">
    <cofactor evidence="15 18">
        <name>heme b</name>
        <dbReference type="ChEBI" id="CHEBI:60344"/>
    </cofactor>
    <text evidence="15 18">Binds 1 heme b (iron(II)-protoporphyrin IX) group per subunit.</text>
</comment>
<evidence type="ECO:0000256" key="3">
    <source>
        <dbReference type="ARBA" id="ARBA00006873"/>
    </source>
</evidence>
<keyword evidence="18" id="KW-0376">Hydrogen peroxide</keyword>
<proteinExistence type="inferred from homology"/>
<dbReference type="InterPro" id="IPR010255">
    <property type="entry name" value="Haem_peroxidase_sf"/>
</dbReference>
<dbReference type="PROSITE" id="PS00436">
    <property type="entry name" value="PEROXIDASE_2"/>
    <property type="match status" value="1"/>
</dbReference>
<dbReference type="PROSITE" id="PS50873">
    <property type="entry name" value="PEROXIDASE_4"/>
    <property type="match status" value="1"/>
</dbReference>
<evidence type="ECO:0000256" key="18">
    <source>
        <dbReference type="RuleBase" id="RU362060"/>
    </source>
</evidence>
<dbReference type="FunFam" id="1.10.520.10:FF:000001">
    <property type="entry name" value="Peroxidase"/>
    <property type="match status" value="1"/>
</dbReference>
<dbReference type="EC" id="1.11.1.7" evidence="4 18"/>
<organism evidence="20 21">
    <name type="scientific">Momordica charantia</name>
    <name type="common">Bitter gourd</name>
    <name type="synonym">Balsam pear</name>
    <dbReference type="NCBI Taxonomy" id="3673"/>
    <lineage>
        <taxon>Eukaryota</taxon>
        <taxon>Viridiplantae</taxon>
        <taxon>Streptophyta</taxon>
        <taxon>Embryophyta</taxon>
        <taxon>Tracheophyta</taxon>
        <taxon>Spermatophyta</taxon>
        <taxon>Magnoliopsida</taxon>
        <taxon>eudicotyledons</taxon>
        <taxon>Gunneridae</taxon>
        <taxon>Pentapetalae</taxon>
        <taxon>rosids</taxon>
        <taxon>fabids</taxon>
        <taxon>Cucurbitales</taxon>
        <taxon>Cucurbitaceae</taxon>
        <taxon>Momordiceae</taxon>
        <taxon>Momordica</taxon>
    </lineage>
</organism>